<dbReference type="InterPro" id="IPR053376">
    <property type="entry name" value="Serine_acetyltransferase"/>
</dbReference>
<comment type="pathway">
    <text evidence="1">Amino-acid biosynthesis; L-cysteine biosynthesis; L-cysteine from L-serine: step 1/2.</text>
</comment>
<dbReference type="CDD" id="cd03354">
    <property type="entry name" value="LbH_SAT"/>
    <property type="match status" value="1"/>
</dbReference>
<evidence type="ECO:0000313" key="7">
    <source>
        <dbReference type="EMBL" id="MBO8427334.1"/>
    </source>
</evidence>
<protein>
    <recommendedName>
        <fullName evidence="2">Serine acetyltransferase</fullName>
    </recommendedName>
</protein>
<organism evidence="7 8">
    <name type="scientific">Candidatus Onthovivens merdipullorum</name>
    <dbReference type="NCBI Taxonomy" id="2840889"/>
    <lineage>
        <taxon>Bacteria</taxon>
        <taxon>Bacillati</taxon>
        <taxon>Bacillota</taxon>
        <taxon>Bacilli</taxon>
        <taxon>Bacillales</taxon>
        <taxon>Candidatus Onthovivens</taxon>
    </lineage>
</organism>
<evidence type="ECO:0000259" key="6">
    <source>
        <dbReference type="Pfam" id="PF06426"/>
    </source>
</evidence>
<dbReference type="NCBIfam" id="NF041874">
    <property type="entry name" value="EPS_EpsC"/>
    <property type="match status" value="1"/>
</dbReference>
<keyword evidence="3" id="KW-0028">Amino-acid biosynthesis</keyword>
<dbReference type="SUPFAM" id="SSF51161">
    <property type="entry name" value="Trimeric LpxA-like enzymes"/>
    <property type="match status" value="1"/>
</dbReference>
<dbReference type="InterPro" id="IPR042122">
    <property type="entry name" value="Ser_AcTrfase_N_sf"/>
</dbReference>
<reference evidence="7" key="1">
    <citation type="submission" date="2020-10" db="EMBL/GenBank/DDBJ databases">
        <authorList>
            <person name="Gilroy R."/>
        </authorList>
    </citation>
    <scope>NUCLEOTIDE SEQUENCE</scope>
    <source>
        <strain evidence="7">11159</strain>
    </source>
</reference>
<evidence type="ECO:0000313" key="8">
    <source>
        <dbReference type="Proteomes" id="UP000823613"/>
    </source>
</evidence>
<dbReference type="GO" id="GO:0009001">
    <property type="term" value="F:serine O-acetyltransferase activity"/>
    <property type="evidence" value="ECO:0007669"/>
    <property type="project" value="InterPro"/>
</dbReference>
<dbReference type="PANTHER" id="PTHR42811">
    <property type="entry name" value="SERINE ACETYLTRANSFERASE"/>
    <property type="match status" value="1"/>
</dbReference>
<dbReference type="GO" id="GO:0005737">
    <property type="term" value="C:cytoplasm"/>
    <property type="evidence" value="ECO:0007669"/>
    <property type="project" value="InterPro"/>
</dbReference>
<evidence type="ECO:0000256" key="3">
    <source>
        <dbReference type="ARBA" id="ARBA00022605"/>
    </source>
</evidence>
<dbReference type="InterPro" id="IPR010493">
    <property type="entry name" value="Ser_AcTrfase_N"/>
</dbReference>
<accession>A0A9D9DLN4</accession>
<dbReference type="EMBL" id="JADIMY010000045">
    <property type="protein sequence ID" value="MBO8427334.1"/>
    <property type="molecule type" value="Genomic_DNA"/>
</dbReference>
<evidence type="ECO:0000256" key="4">
    <source>
        <dbReference type="ARBA" id="ARBA00022679"/>
    </source>
</evidence>
<dbReference type="GO" id="GO:0006535">
    <property type="term" value="P:cysteine biosynthetic process from serine"/>
    <property type="evidence" value="ECO:0007669"/>
    <property type="project" value="InterPro"/>
</dbReference>
<dbReference type="Proteomes" id="UP000823613">
    <property type="component" value="Unassembled WGS sequence"/>
</dbReference>
<comment type="caution">
    <text evidence="7">The sequence shown here is derived from an EMBL/GenBank/DDBJ whole genome shotgun (WGS) entry which is preliminary data.</text>
</comment>
<keyword evidence="4" id="KW-0808">Transferase</keyword>
<sequence>MNKEVDKVISTIKNCECSPLVNISRRGIIEFYKEIRELLFYDYYHSSINKENVENILESAINNFNKFSKNQEKKLSFEDFFQHFDSLRETLLKDIKAMYDGDPASNSYVEIVLAYPGFIAISAYRIAHILYNMDMKFVSRVISEYAHSRTGIDINPGAKIGEYFFIDHGTGIVIGETCVIGNNVKIYQGVTLGALSLKEGHALKGTKRHPTIEDNVTIYSGASIFGGNTIIGHDSIIGSNAFITSSIPENSLVKVKPYDLVEIINKKKN</sequence>
<proteinExistence type="predicted"/>
<feature type="domain" description="Serine acetyltransferase N-terminal" evidence="6">
    <location>
        <begin position="40"/>
        <end position="122"/>
    </location>
</feature>
<gene>
    <name evidence="7" type="ORF">IAC58_02085</name>
</gene>
<name>A0A9D9DLN4_9BACL</name>
<keyword evidence="5" id="KW-0012">Acyltransferase</keyword>
<dbReference type="Pfam" id="PF06426">
    <property type="entry name" value="SATase_N"/>
    <property type="match status" value="1"/>
</dbReference>
<dbReference type="InterPro" id="IPR045304">
    <property type="entry name" value="LbH_SAT"/>
</dbReference>
<reference evidence="7" key="2">
    <citation type="journal article" date="2021" name="PeerJ">
        <title>Extensive microbial diversity within the chicken gut microbiome revealed by metagenomics and culture.</title>
        <authorList>
            <person name="Gilroy R."/>
            <person name="Ravi A."/>
            <person name="Getino M."/>
            <person name="Pursley I."/>
            <person name="Horton D.L."/>
            <person name="Alikhan N.F."/>
            <person name="Baker D."/>
            <person name="Gharbi K."/>
            <person name="Hall N."/>
            <person name="Watson M."/>
            <person name="Adriaenssens E.M."/>
            <person name="Foster-Nyarko E."/>
            <person name="Jarju S."/>
            <person name="Secka A."/>
            <person name="Antonio M."/>
            <person name="Oren A."/>
            <person name="Chaudhuri R.R."/>
            <person name="La Ragione R."/>
            <person name="Hildebrand F."/>
            <person name="Pallen M.J."/>
        </authorList>
    </citation>
    <scope>NUCLEOTIDE SEQUENCE</scope>
    <source>
        <strain evidence="7">11159</strain>
    </source>
</reference>
<evidence type="ECO:0000256" key="5">
    <source>
        <dbReference type="ARBA" id="ARBA00023315"/>
    </source>
</evidence>
<dbReference type="Gene3D" id="2.160.10.10">
    <property type="entry name" value="Hexapeptide repeat proteins"/>
    <property type="match status" value="1"/>
</dbReference>
<evidence type="ECO:0000256" key="2">
    <source>
        <dbReference type="ARBA" id="ARBA00018522"/>
    </source>
</evidence>
<dbReference type="Gene3D" id="1.10.3130.10">
    <property type="entry name" value="serine acetyltransferase, domain 1"/>
    <property type="match status" value="1"/>
</dbReference>
<dbReference type="AlphaFoldDB" id="A0A9D9DLN4"/>
<dbReference type="InterPro" id="IPR011004">
    <property type="entry name" value="Trimer_LpxA-like_sf"/>
</dbReference>
<evidence type="ECO:0000256" key="1">
    <source>
        <dbReference type="ARBA" id="ARBA00004876"/>
    </source>
</evidence>